<dbReference type="OrthoDB" id="3689214at2759"/>
<evidence type="ECO:0000313" key="9">
    <source>
        <dbReference type="Proteomes" id="UP000214365"/>
    </source>
</evidence>
<evidence type="ECO:0000256" key="7">
    <source>
        <dbReference type="SAM" id="SignalP"/>
    </source>
</evidence>
<dbReference type="InterPro" id="IPR051694">
    <property type="entry name" value="Immunoregulatory_rcpt-like"/>
</dbReference>
<comment type="subcellular location">
    <subcellularLocation>
        <location evidence="1">Membrane</location>
        <topology evidence="1">Single-pass membrane protein</topology>
    </subcellularLocation>
</comment>
<feature type="transmembrane region" description="Helical" evidence="6">
    <location>
        <begin position="196"/>
        <end position="217"/>
    </location>
</feature>
<protein>
    <recommendedName>
        <fullName evidence="10">Mid2 domain-containing protein</fullName>
    </recommendedName>
</protein>
<evidence type="ECO:0000256" key="2">
    <source>
        <dbReference type="ARBA" id="ARBA00022692"/>
    </source>
</evidence>
<evidence type="ECO:0000256" key="5">
    <source>
        <dbReference type="SAM" id="MobiDB-lite"/>
    </source>
</evidence>
<accession>A0A225AUW1</accession>
<dbReference type="AlphaFoldDB" id="A0A225AUW1"/>
<dbReference type="GO" id="GO:0016020">
    <property type="term" value="C:membrane"/>
    <property type="evidence" value="ECO:0007669"/>
    <property type="project" value="UniProtKB-SubCell"/>
</dbReference>
<sequence length="285" mass="29680">MGSLRVLATLLLCYQTVTAQTVQSSWAVPNGSLSDFAQTFTEGKAMPIAWDGWDSGWTDEFLDNDTVADLWVTSYNYAQYEYSQYLVGNVNISVAGSYNWTINVNSTSLSNTAEYVFRFKPPQSTYNVSSDQISSTGFIVVSKDTTTTTTATTSAPTSTTTSASSTTAATATASATATSSASASSSSSGLSSGAKAGIGVGVSIGAIAILTALAFLFRRRNLTRKSAAAPVAPAVSLASPPPQGPSELDTASKEAGKQVLYSPVPVHELPSYPAHPAELDSGDYP</sequence>
<feature type="signal peptide" evidence="7">
    <location>
        <begin position="1"/>
        <end position="19"/>
    </location>
</feature>
<keyword evidence="9" id="KW-1185">Reference proteome</keyword>
<organism evidence="8 9">
    <name type="scientific">Talaromyces atroroseus</name>
    <dbReference type="NCBI Taxonomy" id="1441469"/>
    <lineage>
        <taxon>Eukaryota</taxon>
        <taxon>Fungi</taxon>
        <taxon>Dikarya</taxon>
        <taxon>Ascomycota</taxon>
        <taxon>Pezizomycotina</taxon>
        <taxon>Eurotiomycetes</taxon>
        <taxon>Eurotiomycetidae</taxon>
        <taxon>Eurotiales</taxon>
        <taxon>Trichocomaceae</taxon>
        <taxon>Talaromyces</taxon>
        <taxon>Talaromyces sect. Trachyspermi</taxon>
    </lineage>
</organism>
<evidence type="ECO:0000313" key="8">
    <source>
        <dbReference type="EMBL" id="OKL59379.1"/>
    </source>
</evidence>
<dbReference type="Proteomes" id="UP000214365">
    <property type="component" value="Unassembled WGS sequence"/>
</dbReference>
<evidence type="ECO:0000256" key="3">
    <source>
        <dbReference type="ARBA" id="ARBA00022989"/>
    </source>
</evidence>
<keyword evidence="3 6" id="KW-1133">Transmembrane helix</keyword>
<keyword evidence="7" id="KW-0732">Signal</keyword>
<feature type="chain" id="PRO_5012397987" description="Mid2 domain-containing protein" evidence="7">
    <location>
        <begin position="20"/>
        <end position="285"/>
    </location>
</feature>
<dbReference type="GO" id="GO:0071944">
    <property type="term" value="C:cell periphery"/>
    <property type="evidence" value="ECO:0007669"/>
    <property type="project" value="UniProtKB-ARBA"/>
</dbReference>
<evidence type="ECO:0008006" key="10">
    <source>
        <dbReference type="Google" id="ProtNLM"/>
    </source>
</evidence>
<gene>
    <name evidence="8" type="ORF">UA08_05252</name>
</gene>
<evidence type="ECO:0000256" key="4">
    <source>
        <dbReference type="ARBA" id="ARBA00023136"/>
    </source>
</evidence>
<keyword evidence="2 6" id="KW-0812">Transmembrane</keyword>
<proteinExistence type="predicted"/>
<keyword evidence="4 6" id="KW-0472">Membrane</keyword>
<dbReference type="EMBL" id="LFMY01000007">
    <property type="protein sequence ID" value="OKL59379.1"/>
    <property type="molecule type" value="Genomic_DNA"/>
</dbReference>
<dbReference type="PANTHER" id="PTHR15549">
    <property type="entry name" value="PAIRED IMMUNOGLOBULIN-LIKE TYPE 2 RECEPTOR"/>
    <property type="match status" value="1"/>
</dbReference>
<reference evidence="8 9" key="1">
    <citation type="submission" date="2015-06" db="EMBL/GenBank/DDBJ databases">
        <title>Talaromyces atroroseus IBT 11181 draft genome.</title>
        <authorList>
            <person name="Rasmussen K.B."/>
            <person name="Rasmussen S."/>
            <person name="Petersen B."/>
            <person name="Sicheritz-Ponten T."/>
            <person name="Mortensen U.H."/>
            <person name="Thrane U."/>
        </authorList>
    </citation>
    <scope>NUCLEOTIDE SEQUENCE [LARGE SCALE GENOMIC DNA]</scope>
    <source>
        <strain evidence="8 9">IBT 11181</strain>
    </source>
</reference>
<dbReference type="RefSeq" id="XP_020119500.1">
    <property type="nucleotide sequence ID" value="XM_020267553.1"/>
</dbReference>
<evidence type="ECO:0000256" key="1">
    <source>
        <dbReference type="ARBA" id="ARBA00004167"/>
    </source>
</evidence>
<dbReference type="PANTHER" id="PTHR15549:SF26">
    <property type="entry name" value="AXIAL BUDDING PATTERN PROTEIN 2-RELATED"/>
    <property type="match status" value="1"/>
</dbReference>
<dbReference type="STRING" id="1441469.A0A225AUW1"/>
<feature type="region of interest" description="Disordered" evidence="5">
    <location>
        <begin position="228"/>
        <end position="285"/>
    </location>
</feature>
<evidence type="ECO:0000256" key="6">
    <source>
        <dbReference type="SAM" id="Phobius"/>
    </source>
</evidence>
<name>A0A225AUW1_TALAT</name>
<dbReference type="GeneID" id="31005008"/>
<comment type="caution">
    <text evidence="8">The sequence shown here is derived from an EMBL/GenBank/DDBJ whole genome shotgun (WGS) entry which is preliminary data.</text>
</comment>
<feature type="compositionally biased region" description="Low complexity" evidence="5">
    <location>
        <begin position="228"/>
        <end position="238"/>
    </location>
</feature>